<dbReference type="SUPFAM" id="SSF51556">
    <property type="entry name" value="Metallo-dependent hydrolases"/>
    <property type="match status" value="1"/>
</dbReference>
<comment type="catalytic activity">
    <reaction evidence="1">
        <text>an L-aminoacyl-L-amino acid + H2O = 2 an L-alpha-amino acid</text>
        <dbReference type="Rhea" id="RHEA:48940"/>
        <dbReference type="ChEBI" id="CHEBI:15377"/>
        <dbReference type="ChEBI" id="CHEBI:59869"/>
        <dbReference type="ChEBI" id="CHEBI:77460"/>
        <dbReference type="EC" id="3.4.13.19"/>
    </reaction>
</comment>
<dbReference type="PROSITE" id="PS00869">
    <property type="entry name" value="RENAL_DIPEPTIDASE_1"/>
    <property type="match status" value="1"/>
</dbReference>
<accession>A0ABP1RK28</accession>
<organism evidence="2 3">
    <name type="scientific">Orchesella dallaii</name>
    <dbReference type="NCBI Taxonomy" id="48710"/>
    <lineage>
        <taxon>Eukaryota</taxon>
        <taxon>Metazoa</taxon>
        <taxon>Ecdysozoa</taxon>
        <taxon>Arthropoda</taxon>
        <taxon>Hexapoda</taxon>
        <taxon>Collembola</taxon>
        <taxon>Entomobryomorpha</taxon>
        <taxon>Entomobryoidea</taxon>
        <taxon>Orchesellidae</taxon>
        <taxon>Orchesellinae</taxon>
        <taxon>Orchesella</taxon>
    </lineage>
</organism>
<keyword evidence="1" id="KW-0482">Metalloprotease</keyword>
<keyword evidence="3" id="KW-1185">Reference proteome</keyword>
<dbReference type="PANTHER" id="PTHR10443">
    <property type="entry name" value="MICROSOMAL DIPEPTIDASE"/>
    <property type="match status" value="1"/>
</dbReference>
<comment type="subunit">
    <text evidence="1">Homodimer; disulfide-linked.</text>
</comment>
<reference evidence="2 3" key="1">
    <citation type="submission" date="2024-08" db="EMBL/GenBank/DDBJ databases">
        <authorList>
            <person name="Cucini C."/>
            <person name="Frati F."/>
        </authorList>
    </citation>
    <scope>NUCLEOTIDE SEQUENCE [LARGE SCALE GENOMIC DNA]</scope>
</reference>
<dbReference type="InterPro" id="IPR032466">
    <property type="entry name" value="Metal_Hydrolase"/>
</dbReference>
<keyword evidence="1" id="KW-1015">Disulfide bond</keyword>
<keyword evidence="1" id="KW-0645">Protease</keyword>
<keyword evidence="1" id="KW-0479">Metal-binding</keyword>
<keyword evidence="1" id="KW-0472">Membrane</keyword>
<keyword evidence="1" id="KW-0449">Lipoprotein</keyword>
<evidence type="ECO:0000313" key="3">
    <source>
        <dbReference type="Proteomes" id="UP001642540"/>
    </source>
</evidence>
<comment type="caution">
    <text evidence="2">The sequence shown here is derived from an EMBL/GenBank/DDBJ whole genome shotgun (WGS) entry which is preliminary data.</text>
</comment>
<dbReference type="Gene3D" id="3.20.20.140">
    <property type="entry name" value="Metal-dependent hydrolases"/>
    <property type="match status" value="1"/>
</dbReference>
<dbReference type="EMBL" id="CAXLJM020000076">
    <property type="protein sequence ID" value="CAL8129339.1"/>
    <property type="molecule type" value="Genomic_DNA"/>
</dbReference>
<keyword evidence="1" id="KW-0378">Hydrolase</keyword>
<comment type="similarity">
    <text evidence="1">Belongs to the metallo-dependent hydrolases superfamily. Peptidase M19 family.</text>
</comment>
<keyword evidence="1" id="KW-0336">GPI-anchor</keyword>
<keyword evidence="1" id="KW-0325">Glycoprotein</keyword>
<name>A0ABP1RK28_9HEXA</name>
<dbReference type="EC" id="3.4.13.19" evidence="1"/>
<dbReference type="PROSITE" id="PS51365">
    <property type="entry name" value="RENAL_DIPEPTIDASE_2"/>
    <property type="match status" value="1"/>
</dbReference>
<proteinExistence type="inferred from homology"/>
<dbReference type="PANTHER" id="PTHR10443:SF12">
    <property type="entry name" value="DIPEPTIDASE"/>
    <property type="match status" value="1"/>
</dbReference>
<keyword evidence="1" id="KW-0224">Dipeptidase</keyword>
<sequence>MGTAEDTLATNYQFIEFSSDPEFLRKVIEEKGNDNITSLDVAQILLKHHPVIDGHNDLPMVVRQLARNDLRLFDLRKDLTTVQPWATAKNSHTDIPRLRQGKVGGAFWVAYVDCHTSEKDAVVQTIEQIDVINRVIEKYSDDFQFATSSADIKESISNGKIASLIGVEGGHSIQSSPGVLRIFYQLGVRYMTLTHICNTPWSDASPVDHKLLPKTANGLSDFGLKIVDEMNRLGIMVDVSHTSEETARDAIKRSKASVIFSHSQTKVRDNLKGVEPLQDVISETELKVLGTPTGCMSPTSLSNLQIRV</sequence>
<gene>
    <name evidence="2" type="ORF">ODALV1_LOCUS23095</name>
</gene>
<comment type="cofactor">
    <cofactor evidence="1">
        <name>Zn(2+)</name>
        <dbReference type="ChEBI" id="CHEBI:29105"/>
    </cofactor>
</comment>
<comment type="subcellular location">
    <subcellularLocation>
        <location evidence="1">Membrane</location>
        <topology evidence="1">Lipid-anchor</topology>
        <topology evidence="1">GPI-anchor</topology>
    </subcellularLocation>
</comment>
<dbReference type="Proteomes" id="UP001642540">
    <property type="component" value="Unassembled WGS sequence"/>
</dbReference>
<keyword evidence="1" id="KW-0862">Zinc</keyword>
<protein>
    <recommendedName>
        <fullName evidence="1">Dipeptidase</fullName>
        <ecNumber evidence="1">3.4.13.19</ecNumber>
    </recommendedName>
</protein>
<evidence type="ECO:0000256" key="1">
    <source>
        <dbReference type="RuleBase" id="RU341113"/>
    </source>
</evidence>
<dbReference type="InterPro" id="IPR000180">
    <property type="entry name" value="Dipep_AS"/>
</dbReference>
<dbReference type="Pfam" id="PF01244">
    <property type="entry name" value="Peptidase_M19"/>
    <property type="match status" value="1"/>
</dbReference>
<evidence type="ECO:0000313" key="2">
    <source>
        <dbReference type="EMBL" id="CAL8129339.1"/>
    </source>
</evidence>
<dbReference type="InterPro" id="IPR008257">
    <property type="entry name" value="Pept_M19"/>
</dbReference>